<evidence type="ECO:0000259" key="2">
    <source>
        <dbReference type="Pfam" id="PF06812"/>
    </source>
</evidence>
<dbReference type="Pfam" id="PF06812">
    <property type="entry name" value="ImpA_N"/>
    <property type="match status" value="1"/>
</dbReference>
<accession>A0A242MVK7</accession>
<dbReference type="PANTHER" id="PTHR37951:SF1">
    <property type="entry name" value="TYPE VI SECRETION SYSTEM COMPONENT TSSA1"/>
    <property type="match status" value="1"/>
</dbReference>
<name>A0A242MVK7_CABSO</name>
<evidence type="ECO:0000313" key="4">
    <source>
        <dbReference type="Proteomes" id="UP000194546"/>
    </source>
</evidence>
<dbReference type="Proteomes" id="UP000194546">
    <property type="component" value="Unassembled WGS sequence"/>
</dbReference>
<dbReference type="EMBL" id="NBTY01000073">
    <property type="protein sequence ID" value="OTP75467.1"/>
    <property type="molecule type" value="Genomic_DNA"/>
</dbReference>
<sequence>MNAKKQTAAKARPTDVASHDWLAPISADAPCGPDLEYDPEYVVMSANSTTQPDAQYGNFVGSAEPVNWGDIDRDCRRLMLRTKDIRIVVLFTRCRTRLAGAMGFSEGVALLARLLEAYPDTVHPQLAVDSDREAALEIRANALQALTDVDGLLSDFREVTFGKASIARLQVRDVERAFARPRPADALSQDSVTQQLDALRERDQSSLVGFDTARSSVAAITAWCENNLGSFSPDLSALDKLLEFFAGPAVDEIGESGVGADVAAEEVASGEPAGAIETAPLNDDGPSQEATVNDAPLSHATRALTTNRQTALDNIRRARAWFEINEPSSPIPILLRRAEQFVGARYAQSVRAIPTDLLAQWDSEAEAQP</sequence>
<proteinExistence type="predicted"/>
<dbReference type="PANTHER" id="PTHR37951">
    <property type="entry name" value="CYTOPLASMIC PROTEIN-RELATED"/>
    <property type="match status" value="1"/>
</dbReference>
<organism evidence="3 4">
    <name type="scientific">Caballeronia sordidicola</name>
    <name type="common">Burkholderia sordidicola</name>
    <dbReference type="NCBI Taxonomy" id="196367"/>
    <lineage>
        <taxon>Bacteria</taxon>
        <taxon>Pseudomonadati</taxon>
        <taxon>Pseudomonadota</taxon>
        <taxon>Betaproteobacteria</taxon>
        <taxon>Burkholderiales</taxon>
        <taxon>Burkholderiaceae</taxon>
        <taxon>Caballeronia</taxon>
    </lineage>
</organism>
<dbReference type="InterPro" id="IPR010657">
    <property type="entry name" value="ImpA_N"/>
</dbReference>
<evidence type="ECO:0000313" key="3">
    <source>
        <dbReference type="EMBL" id="OTP75467.1"/>
    </source>
</evidence>
<gene>
    <name evidence="3" type="ORF">PAMC26510_13585</name>
</gene>
<feature type="region of interest" description="Disordered" evidence="1">
    <location>
        <begin position="271"/>
        <end position="291"/>
    </location>
</feature>
<reference evidence="3 4" key="1">
    <citation type="submission" date="2017-03" db="EMBL/GenBank/DDBJ databases">
        <title>Genome analysis of strain PAMC 26510.</title>
        <authorList>
            <person name="Oh H.-M."/>
            <person name="Yang J.-A."/>
        </authorList>
    </citation>
    <scope>NUCLEOTIDE SEQUENCE [LARGE SCALE GENOMIC DNA]</scope>
    <source>
        <strain evidence="3 4">PAMC 26510</strain>
    </source>
</reference>
<feature type="domain" description="ImpA N-terminal" evidence="2">
    <location>
        <begin position="22"/>
        <end position="147"/>
    </location>
</feature>
<dbReference type="AlphaFoldDB" id="A0A242MVK7"/>
<comment type="caution">
    <text evidence="3">The sequence shown here is derived from an EMBL/GenBank/DDBJ whole genome shotgun (WGS) entry which is preliminary data.</text>
</comment>
<dbReference type="RefSeq" id="WP_086381569.1">
    <property type="nucleotide sequence ID" value="NZ_NBTY01000073.1"/>
</dbReference>
<dbReference type="InterPro" id="IPR017740">
    <property type="entry name" value="TssA-like"/>
</dbReference>
<evidence type="ECO:0000256" key="1">
    <source>
        <dbReference type="SAM" id="MobiDB-lite"/>
    </source>
</evidence>
<protein>
    <submittedName>
        <fullName evidence="3">Uncharacterized protein ImpA</fullName>
    </submittedName>
</protein>